<dbReference type="PROSITE" id="PS51198">
    <property type="entry name" value="UVRD_HELICASE_ATP_BIND"/>
    <property type="match status" value="1"/>
</dbReference>
<dbReference type="GeneID" id="69059321"/>
<feature type="binding site" evidence="14">
    <location>
        <begin position="23"/>
        <end position="30"/>
    </location>
    <ligand>
        <name>ATP</name>
        <dbReference type="ChEBI" id="CHEBI:30616"/>
    </ligand>
</feature>
<dbReference type="EC" id="3.1.-.-" evidence="13"/>
<evidence type="ECO:0000256" key="8">
    <source>
        <dbReference type="ARBA" id="ARBA00023125"/>
    </source>
</evidence>
<dbReference type="AlphaFoldDB" id="A0A6P1E8H4"/>
<dbReference type="Pfam" id="PF00580">
    <property type="entry name" value="UvrD-helicase"/>
    <property type="match status" value="2"/>
</dbReference>
<evidence type="ECO:0000313" key="18">
    <source>
        <dbReference type="Proteomes" id="UP000465035"/>
    </source>
</evidence>
<dbReference type="GO" id="GO:0043138">
    <property type="term" value="F:3'-5' DNA helicase activity"/>
    <property type="evidence" value="ECO:0007669"/>
    <property type="project" value="UniProtKB-UniRule"/>
</dbReference>
<evidence type="ECO:0000256" key="10">
    <source>
        <dbReference type="ARBA" id="ARBA00023235"/>
    </source>
</evidence>
<evidence type="ECO:0000259" key="15">
    <source>
        <dbReference type="PROSITE" id="PS51198"/>
    </source>
</evidence>
<comment type="function">
    <text evidence="13">The heterodimer acts as both an ATP-dependent DNA helicase and an ATP-dependent, dual-direction single-stranded exonuclease. Recognizes the chi site generating a DNA molecule suitable for the initiation of homologous recombination. The AddA nuclease domain is required for chi fragment generation; this subunit has the helicase and 3' -&gt; 5' nuclease activities.</text>
</comment>
<organism evidence="17 18">
    <name type="scientific">Lentilactobacillus hilgardii</name>
    <name type="common">Lactobacillus hilgardii</name>
    <dbReference type="NCBI Taxonomy" id="1588"/>
    <lineage>
        <taxon>Bacteria</taxon>
        <taxon>Bacillati</taxon>
        <taxon>Bacillota</taxon>
        <taxon>Bacilli</taxon>
        <taxon>Lactobacillales</taxon>
        <taxon>Lactobacillaceae</taxon>
        <taxon>Lentilactobacillus</taxon>
    </lineage>
</organism>
<evidence type="ECO:0000259" key="16">
    <source>
        <dbReference type="PROSITE" id="PS51217"/>
    </source>
</evidence>
<dbReference type="HAMAP" id="MF_01451">
    <property type="entry name" value="AddA"/>
    <property type="match status" value="1"/>
</dbReference>
<evidence type="ECO:0000256" key="6">
    <source>
        <dbReference type="ARBA" id="ARBA00022839"/>
    </source>
</evidence>
<evidence type="ECO:0000256" key="9">
    <source>
        <dbReference type="ARBA" id="ARBA00023204"/>
    </source>
</evidence>
<dbReference type="GO" id="GO:0008408">
    <property type="term" value="F:3'-5' exonuclease activity"/>
    <property type="evidence" value="ECO:0007669"/>
    <property type="project" value="UniProtKB-UniRule"/>
</dbReference>
<dbReference type="GO" id="GO:0005524">
    <property type="term" value="F:ATP binding"/>
    <property type="evidence" value="ECO:0007669"/>
    <property type="project" value="UniProtKB-UniRule"/>
</dbReference>
<evidence type="ECO:0000256" key="12">
    <source>
        <dbReference type="ARBA" id="ARBA00048988"/>
    </source>
</evidence>
<dbReference type="InterPro" id="IPR011335">
    <property type="entry name" value="Restrct_endonuc-II-like"/>
</dbReference>
<evidence type="ECO:0000256" key="7">
    <source>
        <dbReference type="ARBA" id="ARBA00022840"/>
    </source>
</evidence>
<dbReference type="Gene3D" id="3.40.50.300">
    <property type="entry name" value="P-loop containing nucleotide triphosphate hydrolases"/>
    <property type="match status" value="4"/>
</dbReference>
<name>A0A6P1E8H4_LENHI</name>
<comment type="similarity">
    <text evidence="13">Belongs to the helicase family. AddA subfamily.</text>
</comment>
<keyword evidence="9 13" id="KW-0234">DNA repair</keyword>
<protein>
    <recommendedName>
        <fullName evidence="13">ATP-dependent helicase/nuclease subunit A</fullName>
        <ecNumber evidence="13">3.1.-.-</ecNumber>
        <ecNumber evidence="13">5.6.2.4</ecNumber>
    </recommendedName>
    <alternativeName>
        <fullName evidence="13">ATP-dependent helicase/nuclease AddA</fullName>
    </alternativeName>
    <alternativeName>
        <fullName evidence="13">DNA 3'-5' helicase AddA</fullName>
    </alternativeName>
</protein>
<evidence type="ECO:0000256" key="13">
    <source>
        <dbReference type="HAMAP-Rule" id="MF_01451"/>
    </source>
</evidence>
<dbReference type="PROSITE" id="PS51217">
    <property type="entry name" value="UVRD_HELICASE_CTER"/>
    <property type="match status" value="1"/>
</dbReference>
<keyword evidence="6 13" id="KW-0269">Exonuclease</keyword>
<evidence type="ECO:0000256" key="2">
    <source>
        <dbReference type="ARBA" id="ARBA00022741"/>
    </source>
</evidence>
<keyword evidence="1 13" id="KW-0540">Nuclease</keyword>
<evidence type="ECO:0000256" key="11">
    <source>
        <dbReference type="ARBA" id="ARBA00034617"/>
    </source>
</evidence>
<dbReference type="SUPFAM" id="SSF52540">
    <property type="entry name" value="P-loop containing nucleoside triphosphate hydrolases"/>
    <property type="match status" value="1"/>
</dbReference>
<keyword evidence="10 13" id="KW-0413">Isomerase</keyword>
<keyword evidence="3 13" id="KW-0227">DNA damage</keyword>
<comment type="catalytic activity">
    <reaction evidence="11 13">
        <text>Couples ATP hydrolysis with the unwinding of duplex DNA by translocating in the 3'-5' direction.</text>
        <dbReference type="EC" id="5.6.2.4"/>
    </reaction>
</comment>
<evidence type="ECO:0000256" key="14">
    <source>
        <dbReference type="PROSITE-ProRule" id="PRU00560"/>
    </source>
</evidence>
<keyword evidence="7 13" id="KW-0067">ATP-binding</keyword>
<keyword evidence="5 13" id="KW-0347">Helicase</keyword>
<dbReference type="InterPro" id="IPR011604">
    <property type="entry name" value="PDDEXK-like_dom_sf"/>
</dbReference>
<gene>
    <name evidence="13 17" type="primary">addA</name>
    <name evidence="17" type="ORF">GQR93_13145</name>
</gene>
<feature type="domain" description="UvrD-like helicase ATP-binding" evidence="15">
    <location>
        <begin position="2"/>
        <end position="476"/>
    </location>
</feature>
<evidence type="ECO:0000256" key="4">
    <source>
        <dbReference type="ARBA" id="ARBA00022801"/>
    </source>
</evidence>
<dbReference type="PANTHER" id="PTHR11070:SF48">
    <property type="entry name" value="ATP-DEPENDENT HELICASE_NUCLEASE SUBUNIT A"/>
    <property type="match status" value="1"/>
</dbReference>
<proteinExistence type="inferred from homology"/>
<dbReference type="SMR" id="A0A6P1E8H4"/>
<dbReference type="EMBL" id="CP047121">
    <property type="protein sequence ID" value="QHB53068.1"/>
    <property type="molecule type" value="Genomic_DNA"/>
</dbReference>
<dbReference type="Gene3D" id="3.90.320.10">
    <property type="match status" value="1"/>
</dbReference>
<comment type="cofactor">
    <cofactor evidence="13">
        <name>Mg(2+)</name>
        <dbReference type="ChEBI" id="CHEBI:18420"/>
    </cofactor>
</comment>
<accession>A0A6P1E8H4</accession>
<keyword evidence="4 13" id="KW-0378">Hydrolase</keyword>
<feature type="domain" description="UvrD-like helicase C-terminal" evidence="16">
    <location>
        <begin position="515"/>
        <end position="805"/>
    </location>
</feature>
<evidence type="ECO:0000256" key="5">
    <source>
        <dbReference type="ARBA" id="ARBA00022806"/>
    </source>
</evidence>
<dbReference type="SUPFAM" id="SSF52980">
    <property type="entry name" value="Restriction endonuclease-like"/>
    <property type="match status" value="1"/>
</dbReference>
<dbReference type="Proteomes" id="UP000465035">
    <property type="component" value="Chromosome"/>
</dbReference>
<evidence type="ECO:0000313" key="17">
    <source>
        <dbReference type="EMBL" id="QHB53068.1"/>
    </source>
</evidence>
<dbReference type="EC" id="5.6.2.4" evidence="13"/>
<dbReference type="GO" id="GO:0000724">
    <property type="term" value="P:double-strand break repair via homologous recombination"/>
    <property type="evidence" value="ECO:0007669"/>
    <property type="project" value="UniProtKB-UniRule"/>
</dbReference>
<reference evidence="17 18" key="1">
    <citation type="submission" date="2019-12" db="EMBL/GenBank/DDBJ databases">
        <title>Lactobacillus hilgardii FLUB.</title>
        <authorList>
            <person name="Gustaw K."/>
        </authorList>
    </citation>
    <scope>NUCLEOTIDE SEQUENCE [LARGE SCALE GENOMIC DNA]</scope>
    <source>
        <strain evidence="17 18">FLUB</strain>
    </source>
</reference>
<dbReference type="GO" id="GO:0033202">
    <property type="term" value="C:DNA helicase complex"/>
    <property type="evidence" value="ECO:0007669"/>
    <property type="project" value="TreeGrafter"/>
</dbReference>
<dbReference type="GO" id="GO:0005829">
    <property type="term" value="C:cytosol"/>
    <property type="evidence" value="ECO:0007669"/>
    <property type="project" value="TreeGrafter"/>
</dbReference>
<dbReference type="NCBIfam" id="TIGR02785">
    <property type="entry name" value="addA_Gpos"/>
    <property type="match status" value="1"/>
</dbReference>
<keyword evidence="8 13" id="KW-0238">DNA-binding</keyword>
<keyword evidence="2 13" id="KW-0547">Nucleotide-binding</keyword>
<dbReference type="InterPro" id="IPR027417">
    <property type="entry name" value="P-loop_NTPase"/>
</dbReference>
<sequence>MQYTPDQQRAIKDRPDGNVLVSASAGSGKTRVLVDRIIDMVKNQGINIDQLLVVTFTNAAAKEMRERLRGSLQSEFSKATDPESKKHLLTQIRKVAVADITTMDAYCQKLVSRYYYILGIDPNFRVLSDNTEIQLLKEQVWDNVREALYGQDEDHTFADLTENFSNDRSDEGLTNVIFQMDEFANVNEDPDKWLNDAASFYEIGDQGLIHSELYTALISREVSDAVKRLVISHQAIIKMAQQAELEKDEALFTKQLESVTQLQKGVIEAADWDGLRQLITGFDFESMTKAKLTKDADEYQKQVHKLVKGTNDQMKKQWQKLVTGYFAWNEQDNVDLMNAAKARIEKLVTVVRTFRAAYKQAKARRHLMQFIDIEHAAYDILNDVSEQAKQVRQRLQDQYYEIMTDEYQDNNRLQDAILNKIARSDRGNRFMVGDVKQSIYRFRLADPTMFIKKQAQYIEQDNDNELISLSENFRSAKNIDDFTNLVFEQTMDHQVGDIAYTGKSKLQFGATYYPDDMKADASLIIYRTKSSVAATSNEDLGAGDQIEDSDSGQAEIIAQKIRTLVDDKQLIYDKKLEEMRPVTFGDIAIISPTHNNELTLSDIFTQYGIPAEITGAKSYFKTTEIQIMMSLLSIIDNPFQDIALVAVLRSPIVGLDENQLAFLRINRNTGNYYQAVLDFYRGFDRLEPNDYATRIYQKVDRFMKQLRRFKDVAQQDGLVSLIWDIYDQTGYLDYVGGMPAGLQRQTNLHALYDRAADYEKNGFKGLFQFVKFIQRMQERDNDLANANPTTSENTVHVMTIHGSKGLQFPIVFLNDVGKQFNMQDTIGKYVLNDHWGIGIDYLNNQTREFRSPLQKQAILDMTKNAGLSEEMRKLYVAMTRAEQRLYLVAKVKGEKSGDNQQLIQGWQGLTDANELVLPAAVRNAAKSYLGWIGPAISRHPNVLDRFGDSIHSNVLAGDPTLFNLDFYDDERITKASGRQKANQTSPNDFIDQLAQKKLTVAQPTKAAISQVMTFKYPHTAATKTTAYQSVSEIKRLFDDPDNTQLSGYSTLDVNKLAKTGRYLKTDFEVPQFISEGGGKPAPTEIGTATHLVLQQIDLTTVPTVEHIEALIANLVKQQVISSAVASQINVDEVLRFYQSEVGEYVLANPESTHREAPFSLLMKARDVFKDFQDNDEQTILIHGIIDGYVVTDEAVYLFDYKTDHITPKTTISDIIDRYRGQLELYGLALSKILGRPITHKYLYLLSANQAVQVG</sequence>
<comment type="catalytic activity">
    <reaction evidence="12 13">
        <text>ATP + H2O = ADP + phosphate + H(+)</text>
        <dbReference type="Rhea" id="RHEA:13065"/>
        <dbReference type="ChEBI" id="CHEBI:15377"/>
        <dbReference type="ChEBI" id="CHEBI:15378"/>
        <dbReference type="ChEBI" id="CHEBI:30616"/>
        <dbReference type="ChEBI" id="CHEBI:43474"/>
        <dbReference type="ChEBI" id="CHEBI:456216"/>
        <dbReference type="EC" id="5.6.2.4"/>
    </reaction>
</comment>
<dbReference type="InterPro" id="IPR014017">
    <property type="entry name" value="DNA_helicase_UvrD-like_C"/>
</dbReference>
<comment type="subunit">
    <text evidence="13">Heterodimer of AddA and AddB/RexB.</text>
</comment>
<evidence type="ECO:0000256" key="1">
    <source>
        <dbReference type="ARBA" id="ARBA00022722"/>
    </source>
</evidence>
<dbReference type="InterPro" id="IPR014016">
    <property type="entry name" value="UvrD-like_ATP-bd"/>
</dbReference>
<dbReference type="GO" id="GO:0003690">
    <property type="term" value="F:double-stranded DNA binding"/>
    <property type="evidence" value="ECO:0007669"/>
    <property type="project" value="UniProtKB-UniRule"/>
</dbReference>
<dbReference type="RefSeq" id="WP_003550399.1">
    <property type="nucleotide sequence ID" value="NZ_CABKOL010000106.1"/>
</dbReference>
<dbReference type="Pfam" id="PF13361">
    <property type="entry name" value="UvrD_C"/>
    <property type="match status" value="1"/>
</dbReference>
<evidence type="ECO:0000256" key="3">
    <source>
        <dbReference type="ARBA" id="ARBA00022763"/>
    </source>
</evidence>
<dbReference type="PANTHER" id="PTHR11070">
    <property type="entry name" value="UVRD / RECB / PCRA DNA HELICASE FAMILY MEMBER"/>
    <property type="match status" value="1"/>
</dbReference>
<dbReference type="InterPro" id="IPR014152">
    <property type="entry name" value="AddA"/>
</dbReference>
<dbReference type="InterPro" id="IPR000212">
    <property type="entry name" value="DNA_helicase_UvrD/REP"/>
</dbReference>